<evidence type="ECO:0000313" key="2">
    <source>
        <dbReference type="Proteomes" id="UP000001022"/>
    </source>
</evidence>
<dbReference type="STRING" id="233412.HD_0424"/>
<dbReference type="Proteomes" id="UP000001022">
    <property type="component" value="Chromosome"/>
</dbReference>
<dbReference type="HOGENOM" id="CLU_3270823_0_0_6"/>
<protein>
    <submittedName>
        <fullName evidence="1">Uncharacterized protein</fullName>
    </submittedName>
</protein>
<organism evidence="1 2">
    <name type="scientific">Haemophilus ducreyi (strain 35000HP / ATCC 700724)</name>
    <dbReference type="NCBI Taxonomy" id="233412"/>
    <lineage>
        <taxon>Bacteria</taxon>
        <taxon>Pseudomonadati</taxon>
        <taxon>Pseudomonadota</taxon>
        <taxon>Gammaproteobacteria</taxon>
        <taxon>Pasteurellales</taxon>
        <taxon>Pasteurellaceae</taxon>
        <taxon>Haemophilus</taxon>
    </lineage>
</organism>
<dbReference type="EMBL" id="AE017143">
    <property type="protein sequence ID" value="AAP95389.1"/>
    <property type="molecule type" value="Genomic_DNA"/>
</dbReference>
<gene>
    <name evidence="1" type="ordered locus">HD_0424</name>
</gene>
<proteinExistence type="predicted"/>
<name>Q7VNR3_HAEDU</name>
<accession>Q7VNR3</accession>
<reference evidence="2" key="1">
    <citation type="submission" date="2003-06" db="EMBL/GenBank/DDBJ databases">
        <title>The complete genome sequence of Haemophilus ducreyi.</title>
        <authorList>
            <person name="Munson R.S. Jr."/>
            <person name="Ray W.C."/>
            <person name="Mahairas G."/>
            <person name="Sabo P."/>
            <person name="Mungur R."/>
            <person name="Johnson L."/>
            <person name="Nguyen D."/>
            <person name="Wang J."/>
            <person name="Forst C."/>
            <person name="Hood L."/>
        </authorList>
    </citation>
    <scope>NUCLEOTIDE SEQUENCE [LARGE SCALE GENOMIC DNA]</scope>
    <source>
        <strain evidence="2">35000HP / ATCC 700724</strain>
    </source>
</reference>
<dbReference type="KEGG" id="hdu:HD_0424"/>
<sequence>MVFYLFYSIEKSEFSQNGPLAIPFKVGTKALAVVFFHKSNC</sequence>
<keyword evidence="2" id="KW-1185">Reference proteome</keyword>
<dbReference type="AlphaFoldDB" id="Q7VNR3"/>
<evidence type="ECO:0000313" key="1">
    <source>
        <dbReference type="EMBL" id="AAP95389.1"/>
    </source>
</evidence>